<feature type="domain" description="TNFR-Cys" evidence="10">
    <location>
        <begin position="24"/>
        <end position="64"/>
    </location>
</feature>
<keyword evidence="3" id="KW-0053">Apoptosis</keyword>
<evidence type="ECO:0000313" key="11">
    <source>
        <dbReference type="EMBL" id="OWF39350.1"/>
    </source>
</evidence>
<reference evidence="11 12" key="1">
    <citation type="journal article" date="2017" name="Nat. Ecol. Evol.">
        <title>Scallop genome provides insights into evolution of bilaterian karyotype and development.</title>
        <authorList>
            <person name="Wang S."/>
            <person name="Zhang J."/>
            <person name="Jiao W."/>
            <person name="Li J."/>
            <person name="Xun X."/>
            <person name="Sun Y."/>
            <person name="Guo X."/>
            <person name="Huan P."/>
            <person name="Dong B."/>
            <person name="Zhang L."/>
            <person name="Hu X."/>
            <person name="Sun X."/>
            <person name="Wang J."/>
            <person name="Zhao C."/>
            <person name="Wang Y."/>
            <person name="Wang D."/>
            <person name="Huang X."/>
            <person name="Wang R."/>
            <person name="Lv J."/>
            <person name="Li Y."/>
            <person name="Zhang Z."/>
            <person name="Liu B."/>
            <person name="Lu W."/>
            <person name="Hui Y."/>
            <person name="Liang J."/>
            <person name="Zhou Z."/>
            <person name="Hou R."/>
            <person name="Li X."/>
            <person name="Liu Y."/>
            <person name="Li H."/>
            <person name="Ning X."/>
            <person name="Lin Y."/>
            <person name="Zhao L."/>
            <person name="Xing Q."/>
            <person name="Dou J."/>
            <person name="Li Y."/>
            <person name="Mao J."/>
            <person name="Guo H."/>
            <person name="Dou H."/>
            <person name="Li T."/>
            <person name="Mu C."/>
            <person name="Jiang W."/>
            <person name="Fu Q."/>
            <person name="Fu X."/>
            <person name="Miao Y."/>
            <person name="Liu J."/>
            <person name="Yu Q."/>
            <person name="Li R."/>
            <person name="Liao H."/>
            <person name="Li X."/>
            <person name="Kong Y."/>
            <person name="Jiang Z."/>
            <person name="Chourrout D."/>
            <person name="Li R."/>
            <person name="Bao Z."/>
        </authorList>
    </citation>
    <scope>NUCLEOTIDE SEQUENCE [LARGE SCALE GENOMIC DNA]</scope>
    <source>
        <strain evidence="11 12">PY_sf001</strain>
    </source>
</reference>
<comment type="subcellular location">
    <subcellularLocation>
        <location evidence="1">Secreted</location>
    </subcellularLocation>
</comment>
<dbReference type="InterPro" id="IPR000906">
    <property type="entry name" value="ZU5_dom"/>
</dbReference>
<keyword evidence="8" id="KW-1133">Transmembrane helix</keyword>
<evidence type="ECO:0000259" key="10">
    <source>
        <dbReference type="SMART" id="SM00208"/>
    </source>
</evidence>
<evidence type="ECO:0000256" key="5">
    <source>
        <dbReference type="ARBA" id="ARBA00022737"/>
    </source>
</evidence>
<evidence type="ECO:0000313" key="12">
    <source>
        <dbReference type="Proteomes" id="UP000242188"/>
    </source>
</evidence>
<keyword evidence="5" id="KW-0677">Repeat</keyword>
<keyword evidence="2" id="KW-0964">Secreted</keyword>
<dbReference type="GO" id="GO:0006915">
    <property type="term" value="P:apoptotic process"/>
    <property type="evidence" value="ECO:0007669"/>
    <property type="project" value="UniProtKB-KW"/>
</dbReference>
<proteinExistence type="predicted"/>
<organism evidence="11 12">
    <name type="scientific">Mizuhopecten yessoensis</name>
    <name type="common">Japanese scallop</name>
    <name type="synonym">Patinopecten yessoensis</name>
    <dbReference type="NCBI Taxonomy" id="6573"/>
    <lineage>
        <taxon>Eukaryota</taxon>
        <taxon>Metazoa</taxon>
        <taxon>Spiralia</taxon>
        <taxon>Lophotrochozoa</taxon>
        <taxon>Mollusca</taxon>
        <taxon>Bivalvia</taxon>
        <taxon>Autobranchia</taxon>
        <taxon>Pteriomorphia</taxon>
        <taxon>Pectinida</taxon>
        <taxon>Pectinoidea</taxon>
        <taxon>Pectinidae</taxon>
        <taxon>Mizuhopecten</taxon>
    </lineage>
</organism>
<evidence type="ECO:0000256" key="1">
    <source>
        <dbReference type="ARBA" id="ARBA00004613"/>
    </source>
</evidence>
<keyword evidence="7" id="KW-0325">Glycoprotein</keyword>
<dbReference type="SUPFAM" id="SSF57586">
    <property type="entry name" value="TNF receptor-like"/>
    <property type="match status" value="2"/>
</dbReference>
<dbReference type="Pfam" id="PF00791">
    <property type="entry name" value="ZU5"/>
    <property type="match status" value="1"/>
</dbReference>
<dbReference type="OrthoDB" id="6071331at2759"/>
<feature type="domain" description="TNFR-Cys" evidence="10">
    <location>
        <begin position="67"/>
        <end position="105"/>
    </location>
</feature>
<evidence type="ECO:0000256" key="6">
    <source>
        <dbReference type="ARBA" id="ARBA00023157"/>
    </source>
</evidence>
<keyword evidence="4 9" id="KW-0732">Signal</keyword>
<dbReference type="PANTHER" id="PTHR23097">
    <property type="entry name" value="TUMOR NECROSIS FACTOR RECEPTOR SUPERFAMILY MEMBER"/>
    <property type="match status" value="1"/>
</dbReference>
<feature type="chain" id="PRO_5013210734" evidence="9">
    <location>
        <begin position="21"/>
        <end position="786"/>
    </location>
</feature>
<comment type="caution">
    <text evidence="11">The sequence shown here is derived from an EMBL/GenBank/DDBJ whole genome shotgun (WGS) entry which is preliminary data.</text>
</comment>
<name>A0A210PS87_MIZYE</name>
<dbReference type="SMART" id="SM00208">
    <property type="entry name" value="TNFR"/>
    <property type="match status" value="3"/>
</dbReference>
<evidence type="ECO:0000256" key="2">
    <source>
        <dbReference type="ARBA" id="ARBA00022525"/>
    </source>
</evidence>
<feature type="signal peptide" evidence="9">
    <location>
        <begin position="1"/>
        <end position="20"/>
    </location>
</feature>
<evidence type="ECO:0000256" key="4">
    <source>
        <dbReference type="ARBA" id="ARBA00022729"/>
    </source>
</evidence>
<dbReference type="InterPro" id="IPR052459">
    <property type="entry name" value="TNFRSF_decoy_receptor"/>
</dbReference>
<dbReference type="InterPro" id="IPR001368">
    <property type="entry name" value="TNFR/NGFR_Cys_rich_reg"/>
</dbReference>
<gene>
    <name evidence="11" type="ORF">KP79_PYT19879</name>
</gene>
<dbReference type="AlphaFoldDB" id="A0A210PS87"/>
<feature type="domain" description="TNFR-Cys" evidence="10">
    <location>
        <begin position="146"/>
        <end position="185"/>
    </location>
</feature>
<dbReference type="Proteomes" id="UP000242188">
    <property type="component" value="Unassembled WGS sequence"/>
</dbReference>
<dbReference type="Gene3D" id="2.60.220.30">
    <property type="match status" value="1"/>
</dbReference>
<feature type="transmembrane region" description="Helical" evidence="8">
    <location>
        <begin position="225"/>
        <end position="247"/>
    </location>
</feature>
<dbReference type="PANTHER" id="PTHR23097:SF181">
    <property type="entry name" value="CASPASE-8-LIKE"/>
    <property type="match status" value="1"/>
</dbReference>
<evidence type="ECO:0000256" key="7">
    <source>
        <dbReference type="ARBA" id="ARBA00023180"/>
    </source>
</evidence>
<dbReference type="EMBL" id="NEDP02005530">
    <property type="protein sequence ID" value="OWF39350.1"/>
    <property type="molecule type" value="Genomic_DNA"/>
</dbReference>
<evidence type="ECO:0000256" key="9">
    <source>
        <dbReference type="SAM" id="SignalP"/>
    </source>
</evidence>
<evidence type="ECO:0000256" key="8">
    <source>
        <dbReference type="SAM" id="Phobius"/>
    </source>
</evidence>
<keyword evidence="8" id="KW-0812">Transmembrane</keyword>
<keyword evidence="12" id="KW-1185">Reference proteome</keyword>
<dbReference type="Gene3D" id="2.10.50.10">
    <property type="entry name" value="Tumor Necrosis Factor Receptor, subunit A, domain 2"/>
    <property type="match status" value="2"/>
</dbReference>
<evidence type="ECO:0000256" key="3">
    <source>
        <dbReference type="ARBA" id="ARBA00022703"/>
    </source>
</evidence>
<dbReference type="GO" id="GO:0005576">
    <property type="term" value="C:extracellular region"/>
    <property type="evidence" value="ECO:0007669"/>
    <property type="project" value="UniProtKB-SubCell"/>
</dbReference>
<keyword evidence="6" id="KW-1015">Disulfide bond</keyword>
<keyword evidence="8" id="KW-0472">Membrane</keyword>
<protein>
    <submittedName>
        <fullName evidence="11">Tumor necrosis factor receptor superfamily member 11B</fullName>
    </submittedName>
</protein>
<keyword evidence="11" id="KW-0675">Receptor</keyword>
<accession>A0A210PS87</accession>
<sequence>METFYLNILLVICLQTLCLAVPLRDANLFYRSTAANGTTIICLSCPPGTYLVRNCTFPQTTGQCQICPIGYFQPNYTNSPKCLACVTKCLHVDVRNRSEPSQAVCEPTENFCSCKNSTYILDSECPPGKEPAIQVTSFQHTICKECPEETYSDVYSSTEMCKPSTKCGLHEVAILDGDKTRDRECMLRSGDFNDTWDMTTITAIMNTTNDFTPQSESHRNSKTTVALLATLIPLAFIIFSIGAYIYVRFSKGKCKRLQETQHYNTVPIQERHVSSSSDILEIDEHASKCSYSKQRNDTQTVSRSKSDECIEPLNDAVQVLTNIHNNEGPSPQAETLIKQTDDNKALDAQYKMSKVLPKPLDDPCPKTFDVSREKANKLPKTLHVLSETTMTLPKYLDISYEQAKVLPCLHSPKRKTILSTDWQRCEQVTNQGCILQLPNSDVITTFPPGFLSDGGSSHCYKTVHNDIPRIAAALHLQDDTVITSPVPEYYMQEAFAEFVQILIPHRMPKNYEQIKVHSFSKHTVSETVDLVEVKCVADKNKVDDDIDMFYVVNFESVVIHTKRFSGFVCTTCQRYIEYNLSASIYGRQGKMDGRTDTLDVLLYLKGAKASITDFRVATENKIDKRFHHLETQPVKLLEEQEQSEGGQLQFRFCLISESIRNWIHRKANDGVQLQDDLVLADPEKVMRECETHIICRPNTKWFLQRDDETHKNCDFYVEIVHKEKPASAMDTLRYVKTYIPASEDFEVSGALAAASEQNNTWIAFIPQNRNLATQEDKNKLFYSMLE</sequence>